<evidence type="ECO:0000256" key="5">
    <source>
        <dbReference type="ARBA" id="ARBA00022989"/>
    </source>
</evidence>
<dbReference type="AlphaFoldDB" id="A0A494WTQ2"/>
<dbReference type="Pfam" id="PF16916">
    <property type="entry name" value="ZT_dimer"/>
    <property type="match status" value="1"/>
</dbReference>
<evidence type="ECO:0000256" key="7">
    <source>
        <dbReference type="SAM" id="Phobius"/>
    </source>
</evidence>
<dbReference type="Proteomes" id="UP000289664">
    <property type="component" value="Chromosome"/>
</dbReference>
<evidence type="ECO:0000256" key="3">
    <source>
        <dbReference type="ARBA" id="ARBA00022448"/>
    </source>
</evidence>
<dbReference type="KEGG" id="csci:HDCHBGLK_02685"/>
<dbReference type="InterPro" id="IPR027469">
    <property type="entry name" value="Cation_efflux_TMD_sf"/>
</dbReference>
<dbReference type="InterPro" id="IPR027470">
    <property type="entry name" value="Cation_efflux_CTD"/>
</dbReference>
<evidence type="ECO:0000256" key="6">
    <source>
        <dbReference type="ARBA" id="ARBA00023136"/>
    </source>
</evidence>
<evidence type="ECO:0000256" key="4">
    <source>
        <dbReference type="ARBA" id="ARBA00022692"/>
    </source>
</evidence>
<dbReference type="Gene3D" id="1.20.1510.10">
    <property type="entry name" value="Cation efflux protein transmembrane domain"/>
    <property type="match status" value="1"/>
</dbReference>
<dbReference type="Pfam" id="PF01545">
    <property type="entry name" value="Cation_efflux"/>
    <property type="match status" value="1"/>
</dbReference>
<comment type="similarity">
    <text evidence="2">Belongs to the cation diffusion facilitator (CDF) transporter (TC 2.A.4) family.</text>
</comment>
<keyword evidence="3" id="KW-0813">Transport</keyword>
<sequence>MTASKDILADRYLAKSSIHENAIIKKISLVSIVGNIILSGFKLFAGIYGRSGAMISDSIHSMSDVITTFIAFLGVKISKKPADKEHPYGHDRLECVAALLLGAILLVTGIGIGKAGMQNIIAGNYNTLAVPDMIALVAAILSIVGKEAMYWYTRYYAKIIDSAAFMADAWHHRSDAFSSVGSLIGISGAMLGFPVLDSVASVVICLFILKVSCDILWDAVRKMLDTACDADYEKKLADYISSQEEVIRVDLLQSRMFGNKVYIDLEIAIEGDKSLRTAHFIAEQIHDKVEKAFPEIKHIMIHVNPAGN</sequence>
<protein>
    <submittedName>
        <fullName evidence="10">Putative cation efflux system protein</fullName>
    </submittedName>
</protein>
<gene>
    <name evidence="10" type="ORF">HDCHBGLK_02685</name>
</gene>
<feature type="domain" description="Cation efflux protein transmembrane" evidence="8">
    <location>
        <begin position="29"/>
        <end position="224"/>
    </location>
</feature>
<evidence type="ECO:0000256" key="1">
    <source>
        <dbReference type="ARBA" id="ARBA00004141"/>
    </source>
</evidence>
<evidence type="ECO:0000313" key="10">
    <source>
        <dbReference type="EMBL" id="QBF75276.1"/>
    </source>
</evidence>
<dbReference type="InterPro" id="IPR058533">
    <property type="entry name" value="Cation_efflux_TM"/>
</dbReference>
<dbReference type="OrthoDB" id="9806522at2"/>
<feature type="transmembrane region" description="Helical" evidence="7">
    <location>
        <begin position="27"/>
        <end position="48"/>
    </location>
</feature>
<dbReference type="SUPFAM" id="SSF160240">
    <property type="entry name" value="Cation efflux protein cytoplasmic domain-like"/>
    <property type="match status" value="1"/>
</dbReference>
<keyword evidence="6 7" id="KW-0472">Membrane</keyword>
<feature type="transmembrane region" description="Helical" evidence="7">
    <location>
        <begin position="95"/>
        <end position="113"/>
    </location>
</feature>
<evidence type="ECO:0000259" key="9">
    <source>
        <dbReference type="Pfam" id="PF16916"/>
    </source>
</evidence>
<dbReference type="PANTHER" id="PTHR43840:SF15">
    <property type="entry name" value="MITOCHONDRIAL METAL TRANSPORTER 1-RELATED"/>
    <property type="match status" value="1"/>
</dbReference>
<dbReference type="FunFam" id="1.20.1510.10:FF:000006">
    <property type="entry name" value="Divalent cation efflux transporter"/>
    <property type="match status" value="1"/>
</dbReference>
<dbReference type="InterPro" id="IPR036837">
    <property type="entry name" value="Cation_efflux_CTD_sf"/>
</dbReference>
<dbReference type="Gene3D" id="3.30.70.1350">
    <property type="entry name" value="Cation efflux protein, cytoplasmic domain"/>
    <property type="match status" value="1"/>
</dbReference>
<evidence type="ECO:0000313" key="11">
    <source>
        <dbReference type="Proteomes" id="UP000289664"/>
    </source>
</evidence>
<keyword evidence="4 7" id="KW-0812">Transmembrane</keyword>
<dbReference type="GO" id="GO:0016020">
    <property type="term" value="C:membrane"/>
    <property type="evidence" value="ECO:0007669"/>
    <property type="project" value="UniProtKB-SubCell"/>
</dbReference>
<feature type="transmembrane region" description="Helical" evidence="7">
    <location>
        <begin position="54"/>
        <end position="75"/>
    </location>
</feature>
<dbReference type="InterPro" id="IPR050291">
    <property type="entry name" value="CDF_Transporter"/>
</dbReference>
<keyword evidence="11" id="KW-1185">Reference proteome</keyword>
<keyword evidence="5 7" id="KW-1133">Transmembrane helix</keyword>
<proteinExistence type="inferred from homology"/>
<accession>A0A494WTQ2</accession>
<dbReference type="InterPro" id="IPR002524">
    <property type="entry name" value="Cation_efflux"/>
</dbReference>
<dbReference type="SUPFAM" id="SSF161111">
    <property type="entry name" value="Cation efflux protein transmembrane domain-like"/>
    <property type="match status" value="1"/>
</dbReference>
<dbReference type="RefSeq" id="WP_039909965.1">
    <property type="nucleotide sequence ID" value="NZ_CP036170.1"/>
</dbReference>
<reference evidence="10 11" key="1">
    <citation type="journal article" date="2019" name="Appl. Environ. Microbiol.">
        <title>Clostridium scindens ATCC 35704: integration of nutritional requirements, the complete genome sequence, and global transcriptional responses to bile acids.</title>
        <authorList>
            <person name="Devendran S."/>
            <person name="Shrestha R."/>
            <person name="Alves J.M.P."/>
            <person name="Wolf P.G."/>
            <person name="Ly L."/>
            <person name="Hernandez A.G."/>
            <person name="Mendez-Garcia C."/>
            <person name="Inboden A."/>
            <person name="Wiley J."/>
            <person name="Paul O."/>
            <person name="Allen A."/>
            <person name="Springer E."/>
            <person name="Wright C.L."/>
            <person name="Fields C.J."/>
            <person name="Daniel S.L."/>
            <person name="Ridlon J.M."/>
        </authorList>
    </citation>
    <scope>NUCLEOTIDE SEQUENCE [LARGE SCALE GENOMIC DNA]</scope>
    <source>
        <strain evidence="10 11">ATCC 35704</strain>
    </source>
</reference>
<name>A0A494WTQ2_CLOS5</name>
<dbReference type="GO" id="GO:0008324">
    <property type="term" value="F:monoatomic cation transmembrane transporter activity"/>
    <property type="evidence" value="ECO:0007669"/>
    <property type="project" value="InterPro"/>
</dbReference>
<evidence type="ECO:0000259" key="8">
    <source>
        <dbReference type="Pfam" id="PF01545"/>
    </source>
</evidence>
<comment type="subcellular location">
    <subcellularLocation>
        <location evidence="1">Membrane</location>
        <topology evidence="1">Multi-pass membrane protein</topology>
    </subcellularLocation>
</comment>
<feature type="transmembrane region" description="Helical" evidence="7">
    <location>
        <begin position="133"/>
        <end position="153"/>
    </location>
</feature>
<organism evidence="10 11">
    <name type="scientific">Clostridium scindens (strain ATCC 35704 / DSM 5676 / VPI 13733 / 19)</name>
    <dbReference type="NCBI Taxonomy" id="411468"/>
    <lineage>
        <taxon>Bacteria</taxon>
        <taxon>Bacillati</taxon>
        <taxon>Bacillota</taxon>
        <taxon>Clostridia</taxon>
        <taxon>Lachnospirales</taxon>
        <taxon>Lachnospiraceae</taxon>
    </lineage>
</organism>
<evidence type="ECO:0000256" key="2">
    <source>
        <dbReference type="ARBA" id="ARBA00008114"/>
    </source>
</evidence>
<dbReference type="EMBL" id="CP036170">
    <property type="protein sequence ID" value="QBF75276.1"/>
    <property type="molecule type" value="Genomic_DNA"/>
</dbReference>
<dbReference type="PANTHER" id="PTHR43840">
    <property type="entry name" value="MITOCHONDRIAL METAL TRANSPORTER 1-RELATED"/>
    <property type="match status" value="1"/>
</dbReference>
<dbReference type="GeneID" id="62696877"/>
<feature type="domain" description="Cation efflux protein cytoplasmic" evidence="9">
    <location>
        <begin position="233"/>
        <end position="305"/>
    </location>
</feature>
<dbReference type="NCBIfam" id="TIGR01297">
    <property type="entry name" value="CDF"/>
    <property type="match status" value="1"/>
</dbReference>